<dbReference type="PATRIC" id="fig|1839936.3.peg.1619"/>
<dbReference type="Proteomes" id="UP000185779">
    <property type="component" value="Unassembled WGS sequence"/>
</dbReference>
<dbReference type="GO" id="GO:0046872">
    <property type="term" value="F:metal ion binding"/>
    <property type="evidence" value="ECO:0007669"/>
    <property type="project" value="UniProtKB-KW"/>
</dbReference>
<dbReference type="STRING" id="1839936.SBU_001591"/>
<sequence length="101" mass="10493">MLVTAVADALGVDPSDLPVAVTAPEYMEQKATIDAVFAVAFGLYTHVSPIPPVTGADRLVNLLTEDVEGLTGGKIAVGDDPVEIVDGIEAHINKKRAKLGI</sequence>
<dbReference type="AlphaFoldDB" id="A0A1F2P2P9"/>
<accession>A0A1F2P2P9</accession>
<evidence type="ECO:0000313" key="5">
    <source>
        <dbReference type="EMBL" id="OFV65484.1"/>
    </source>
</evidence>
<evidence type="ECO:0000256" key="1">
    <source>
        <dbReference type="ARBA" id="ARBA00022485"/>
    </source>
</evidence>
<dbReference type="GO" id="GO:0004601">
    <property type="term" value="F:peroxidase activity"/>
    <property type="evidence" value="ECO:0007669"/>
    <property type="project" value="TreeGrafter"/>
</dbReference>
<keyword evidence="1" id="KW-0004">4Fe-4S</keyword>
<keyword evidence="2" id="KW-0479">Metal-binding</keyword>
<name>A0A1F2P2P9_9EURY</name>
<dbReference type="SUPFAM" id="SSF56821">
    <property type="entry name" value="Prismane protein-like"/>
    <property type="match status" value="1"/>
</dbReference>
<dbReference type="Pfam" id="PF03063">
    <property type="entry name" value="Prismane"/>
    <property type="match status" value="1"/>
</dbReference>
<evidence type="ECO:0000313" key="6">
    <source>
        <dbReference type="Proteomes" id="UP000185779"/>
    </source>
</evidence>
<protein>
    <submittedName>
        <fullName evidence="5">Prismane</fullName>
        <ecNumber evidence="5">1.-.-.-</ecNumber>
    </submittedName>
</protein>
<keyword evidence="3" id="KW-0408">Iron</keyword>
<dbReference type="EC" id="1.-.-.-" evidence="5"/>
<dbReference type="GO" id="GO:0050418">
    <property type="term" value="F:hydroxylamine reductase activity"/>
    <property type="evidence" value="ECO:0007669"/>
    <property type="project" value="TreeGrafter"/>
</dbReference>
<organism evidence="5 6">
    <name type="scientific">Candidatus Syntropharchaeum butanivorans</name>
    <dbReference type="NCBI Taxonomy" id="1839936"/>
    <lineage>
        <taxon>Archaea</taxon>
        <taxon>Methanobacteriati</taxon>
        <taxon>Methanobacteriota</taxon>
        <taxon>Stenosarchaea group</taxon>
        <taxon>Methanomicrobia</taxon>
        <taxon>Methanosarcinales</taxon>
        <taxon>ANME-2 cluster</taxon>
        <taxon>Candidatus Syntropharchaeum</taxon>
    </lineage>
</organism>
<keyword evidence="4" id="KW-0411">Iron-sulfur</keyword>
<evidence type="ECO:0000256" key="2">
    <source>
        <dbReference type="ARBA" id="ARBA00022723"/>
    </source>
</evidence>
<dbReference type="PANTHER" id="PTHR30109">
    <property type="entry name" value="HYDROXYLAMINE REDUCTASE"/>
    <property type="match status" value="1"/>
</dbReference>
<keyword evidence="5" id="KW-0560">Oxidoreductase</keyword>
<proteinExistence type="predicted"/>
<dbReference type="InterPro" id="IPR011254">
    <property type="entry name" value="Prismane-like_sf"/>
</dbReference>
<gene>
    <name evidence="5" type="ORF">SBU_001591</name>
</gene>
<keyword evidence="6" id="KW-1185">Reference proteome</keyword>
<dbReference type="EMBL" id="LYOR01000014">
    <property type="protein sequence ID" value="OFV65484.1"/>
    <property type="molecule type" value="Genomic_DNA"/>
</dbReference>
<reference evidence="5" key="1">
    <citation type="submission" date="2016-05" db="EMBL/GenBank/DDBJ databases">
        <title>Microbial consortia oxidize butane by reversing methanogenesis.</title>
        <authorList>
            <person name="Laso-Perez R."/>
            <person name="Richter M."/>
            <person name="Wegener G."/>
            <person name="Musat F."/>
        </authorList>
    </citation>
    <scope>NUCLEOTIDE SEQUENCE [LARGE SCALE GENOMIC DNA]</scope>
    <source>
        <strain evidence="5">BOX1</strain>
    </source>
</reference>
<dbReference type="PANTHER" id="PTHR30109:SF4">
    <property type="entry name" value="CARBON MONOXIDE DEHYDROGENASE"/>
    <property type="match status" value="1"/>
</dbReference>
<dbReference type="InterPro" id="IPR004137">
    <property type="entry name" value="HCP/CODH"/>
</dbReference>
<comment type="caution">
    <text evidence="5">The sequence shown here is derived from an EMBL/GenBank/DDBJ whole genome shotgun (WGS) entry which is preliminary data.</text>
</comment>
<dbReference type="GO" id="GO:0042542">
    <property type="term" value="P:response to hydrogen peroxide"/>
    <property type="evidence" value="ECO:0007669"/>
    <property type="project" value="TreeGrafter"/>
</dbReference>
<dbReference type="InterPro" id="IPR016099">
    <property type="entry name" value="Prismane-like_a/b-sand"/>
</dbReference>
<dbReference type="Gene3D" id="3.40.50.2030">
    <property type="match status" value="1"/>
</dbReference>
<dbReference type="GO" id="GO:0051539">
    <property type="term" value="F:4 iron, 4 sulfur cluster binding"/>
    <property type="evidence" value="ECO:0007669"/>
    <property type="project" value="UniProtKB-KW"/>
</dbReference>
<evidence type="ECO:0000256" key="4">
    <source>
        <dbReference type="ARBA" id="ARBA00023014"/>
    </source>
</evidence>
<evidence type="ECO:0000256" key="3">
    <source>
        <dbReference type="ARBA" id="ARBA00023004"/>
    </source>
</evidence>